<reference evidence="1" key="1">
    <citation type="journal article" date="2021" name="PeerJ">
        <title>Extensive microbial diversity within the chicken gut microbiome revealed by metagenomics and culture.</title>
        <authorList>
            <person name="Gilroy R."/>
            <person name="Ravi A."/>
            <person name="Getino M."/>
            <person name="Pursley I."/>
            <person name="Horton D.L."/>
            <person name="Alikhan N.F."/>
            <person name="Baker D."/>
            <person name="Gharbi K."/>
            <person name="Hall N."/>
            <person name="Watson M."/>
            <person name="Adriaenssens E.M."/>
            <person name="Foster-Nyarko E."/>
            <person name="Jarju S."/>
            <person name="Secka A."/>
            <person name="Antonio M."/>
            <person name="Oren A."/>
            <person name="Chaudhuri R.R."/>
            <person name="La Ragione R."/>
            <person name="Hildebrand F."/>
            <person name="Pallen M.J."/>
        </authorList>
    </citation>
    <scope>NUCLEOTIDE SEQUENCE</scope>
    <source>
        <strain evidence="1">CHK188-5543</strain>
    </source>
</reference>
<proteinExistence type="predicted"/>
<organism evidence="1 2">
    <name type="scientific">Candidatus Anaerotruncus excrementipullorum</name>
    <dbReference type="NCBI Taxonomy" id="2838465"/>
    <lineage>
        <taxon>Bacteria</taxon>
        <taxon>Bacillati</taxon>
        <taxon>Bacillota</taxon>
        <taxon>Clostridia</taxon>
        <taxon>Eubacteriales</taxon>
        <taxon>Oscillospiraceae</taxon>
        <taxon>Anaerotruncus</taxon>
    </lineage>
</organism>
<dbReference type="PANTHER" id="PTHR11669">
    <property type="entry name" value="REPLICATION FACTOR C / DNA POLYMERASE III GAMMA-TAU SUBUNIT"/>
    <property type="match status" value="1"/>
</dbReference>
<dbReference type="PANTHER" id="PTHR11669:SF8">
    <property type="entry name" value="DNA POLYMERASE III SUBUNIT DELTA"/>
    <property type="match status" value="1"/>
</dbReference>
<dbReference type="Pfam" id="PF13177">
    <property type="entry name" value="DNA_pol3_delta2"/>
    <property type="match status" value="1"/>
</dbReference>
<dbReference type="EMBL" id="DXES01000111">
    <property type="protein sequence ID" value="HIX65579.1"/>
    <property type="molecule type" value="Genomic_DNA"/>
</dbReference>
<dbReference type="SUPFAM" id="SSF52540">
    <property type="entry name" value="P-loop containing nucleoside triphosphate hydrolases"/>
    <property type="match status" value="1"/>
</dbReference>
<sequence length="312" mass="32820">MQTLLCNPRATRLLEQLCSGGRVPHALLLEGPAGSGKHTAAAWVCQRLLCQGPEPRPCGGCTPCRKVERGVHPDVRLWQVPAGKKEFPVELVRQMRQDAYIAPNEGRCKLYVVEGAGAMNAAAQNAFLKILEEPPSGVAFLLLCENRAQLLPTILSRVTAVPLQVPSPEDCQRALEQLAPQLDPQLRRAAALGAGGNIGRALELAGSAKPSKAAADAAALVRALAQGGRYEALRLLAGYEKDRAGLGQMLELAREAFALAALGREPGEGVQLTPAAAARAAQAVGQAAIRAKQNGAIPLLAARLVETVKSAL</sequence>
<reference evidence="1" key="2">
    <citation type="submission" date="2021-04" db="EMBL/GenBank/DDBJ databases">
        <authorList>
            <person name="Gilroy R."/>
        </authorList>
    </citation>
    <scope>NUCLEOTIDE SEQUENCE</scope>
    <source>
        <strain evidence="1">CHK188-5543</strain>
    </source>
</reference>
<comment type="caution">
    <text evidence="1">The sequence shown here is derived from an EMBL/GenBank/DDBJ whole genome shotgun (WGS) entry which is preliminary data.</text>
</comment>
<dbReference type="Proteomes" id="UP000886800">
    <property type="component" value="Unassembled WGS sequence"/>
</dbReference>
<dbReference type="InterPro" id="IPR050238">
    <property type="entry name" value="DNA_Rep/Repair_Clamp_Loader"/>
</dbReference>
<dbReference type="InterPro" id="IPR027417">
    <property type="entry name" value="P-loop_NTPase"/>
</dbReference>
<evidence type="ECO:0000313" key="2">
    <source>
        <dbReference type="Proteomes" id="UP000886800"/>
    </source>
</evidence>
<name>A0A9D2B7Z1_9FIRM</name>
<dbReference type="AlphaFoldDB" id="A0A9D2B7Z1"/>
<evidence type="ECO:0000313" key="1">
    <source>
        <dbReference type="EMBL" id="HIX65579.1"/>
    </source>
</evidence>
<dbReference type="Gene3D" id="3.40.50.300">
    <property type="entry name" value="P-loop containing nucleotide triphosphate hydrolases"/>
    <property type="match status" value="1"/>
</dbReference>
<accession>A0A9D2B7Z1</accession>
<gene>
    <name evidence="1" type="ORF">H9736_04950</name>
</gene>
<protein>
    <submittedName>
        <fullName evidence="1">DNA polymerase III subunit delta</fullName>
    </submittedName>
</protein>
<dbReference type="GO" id="GO:0006261">
    <property type="term" value="P:DNA-templated DNA replication"/>
    <property type="evidence" value="ECO:0007669"/>
    <property type="project" value="TreeGrafter"/>
</dbReference>